<feature type="region of interest" description="Disordered" evidence="1">
    <location>
        <begin position="1"/>
        <end position="29"/>
    </location>
</feature>
<proteinExistence type="predicted"/>
<feature type="region of interest" description="Disordered" evidence="1">
    <location>
        <begin position="161"/>
        <end position="188"/>
    </location>
</feature>
<dbReference type="Proteomes" id="UP000578449">
    <property type="component" value="Unassembled WGS sequence"/>
</dbReference>
<accession>A0A840PK86</accession>
<reference evidence="2 3" key="1">
    <citation type="submission" date="2020-08" db="EMBL/GenBank/DDBJ databases">
        <title>Genomic Encyclopedia of Type Strains, Phase IV (KMG-IV): sequencing the most valuable type-strain genomes for metagenomic binning, comparative biology and taxonomic classification.</title>
        <authorList>
            <person name="Goeker M."/>
        </authorList>
    </citation>
    <scope>NUCLEOTIDE SEQUENCE [LARGE SCALE GENOMIC DNA]</scope>
    <source>
        <strain evidence="2 3">DSM 45615</strain>
    </source>
</reference>
<gene>
    <name evidence="2" type="ORF">HNP84_009275</name>
</gene>
<evidence type="ECO:0000313" key="3">
    <source>
        <dbReference type="Proteomes" id="UP000578449"/>
    </source>
</evidence>
<organism evidence="2 3">
    <name type="scientific">Thermocatellispora tengchongensis</name>
    <dbReference type="NCBI Taxonomy" id="1073253"/>
    <lineage>
        <taxon>Bacteria</taxon>
        <taxon>Bacillati</taxon>
        <taxon>Actinomycetota</taxon>
        <taxon>Actinomycetes</taxon>
        <taxon>Streptosporangiales</taxon>
        <taxon>Streptosporangiaceae</taxon>
        <taxon>Thermocatellispora</taxon>
    </lineage>
</organism>
<comment type="caution">
    <text evidence="2">The sequence shown here is derived from an EMBL/GenBank/DDBJ whole genome shotgun (WGS) entry which is preliminary data.</text>
</comment>
<sequence length="264" mass="27136">MGAGDGNCANATPSHRPLPNTDTPSPWVATPQGPLLRAVGCVTVREEAAGGRRVSASPGIHPHPAVRKIHRCPDTPARCGVARGGVLRGEYFAWWGVAGGGVFREVGCCVRWGVSCAWVSRGVGCLARPARPRRRCGPPPPWPAAHARGGACGPARSAARRCARPARTEVRPPPRGSPGREVRRPARRVGRARGGACCLCGGLPRARRAAPGGPPPPARGGAQGGAVVARCAVPFVRAGGGPAVRTCGMRWSGADPGADRSEDG</sequence>
<evidence type="ECO:0000313" key="2">
    <source>
        <dbReference type="EMBL" id="MBB5139512.1"/>
    </source>
</evidence>
<protein>
    <submittedName>
        <fullName evidence="2">Uncharacterized protein</fullName>
    </submittedName>
</protein>
<keyword evidence="3" id="KW-1185">Reference proteome</keyword>
<evidence type="ECO:0000256" key="1">
    <source>
        <dbReference type="SAM" id="MobiDB-lite"/>
    </source>
</evidence>
<dbReference type="AlphaFoldDB" id="A0A840PK86"/>
<dbReference type="EMBL" id="JACHGN010000030">
    <property type="protein sequence ID" value="MBB5139512.1"/>
    <property type="molecule type" value="Genomic_DNA"/>
</dbReference>
<feature type="compositionally biased region" description="Basic and acidic residues" evidence="1">
    <location>
        <begin position="166"/>
        <end position="184"/>
    </location>
</feature>
<name>A0A840PK86_9ACTN</name>